<gene>
    <name evidence="4" type="ORF">E3N88_13350</name>
</gene>
<evidence type="ECO:0000313" key="4">
    <source>
        <dbReference type="EMBL" id="KAD5961877.1"/>
    </source>
</evidence>
<dbReference type="GO" id="GO:0005509">
    <property type="term" value="F:calcium ion binding"/>
    <property type="evidence" value="ECO:0007669"/>
    <property type="project" value="InterPro"/>
</dbReference>
<name>A0A5N6P850_9ASTR</name>
<dbReference type="InterPro" id="IPR011992">
    <property type="entry name" value="EF-hand-dom_pair"/>
</dbReference>
<keyword evidence="1" id="KW-0106">Calcium</keyword>
<sequence length="229" mass="25918">MEELSKIAMAYYQASSDHLQKLAHDFFSAMDHDGDGKIDQREFLEFMREEGCGQMTDPFIFNQLDLDGNGTLDFVEKCDHTHDNLSRFVDNYSLLEAMIKLKSDELKSPESRSRPFETDSVSVPNKPHLGHDNHTWNPSVATFQVPQQPAVHNHHSWNHCAASNTGRTYITHNNTWVQNNYSYNPTPVPNHVQHQAPVIPHRQQWQTALAALNTAVQLGAIGGNLCSIL</sequence>
<dbReference type="AlphaFoldDB" id="A0A5N6P850"/>
<feature type="compositionally biased region" description="Basic and acidic residues" evidence="2">
    <location>
        <begin position="106"/>
        <end position="117"/>
    </location>
</feature>
<dbReference type="InterPro" id="IPR002048">
    <property type="entry name" value="EF_hand_dom"/>
</dbReference>
<dbReference type="CDD" id="cd00051">
    <property type="entry name" value="EFh"/>
    <property type="match status" value="1"/>
</dbReference>
<dbReference type="PROSITE" id="PS00018">
    <property type="entry name" value="EF_HAND_1"/>
    <property type="match status" value="1"/>
</dbReference>
<reference evidence="4 5" key="1">
    <citation type="submission" date="2019-05" db="EMBL/GenBank/DDBJ databases">
        <title>Mikania micrantha, genome provides insights into the molecular mechanism of rapid growth.</title>
        <authorList>
            <person name="Liu B."/>
        </authorList>
    </citation>
    <scope>NUCLEOTIDE SEQUENCE [LARGE SCALE GENOMIC DNA]</scope>
    <source>
        <strain evidence="4">NLD-2019</strain>
        <tissue evidence="4">Leaf</tissue>
    </source>
</reference>
<dbReference type="Pfam" id="PF13499">
    <property type="entry name" value="EF-hand_7"/>
    <property type="match status" value="1"/>
</dbReference>
<accession>A0A5N6P850</accession>
<feature type="region of interest" description="Disordered" evidence="2">
    <location>
        <begin position="106"/>
        <end position="126"/>
    </location>
</feature>
<protein>
    <recommendedName>
        <fullName evidence="3">EF-hand domain-containing protein</fullName>
    </recommendedName>
</protein>
<dbReference type="Proteomes" id="UP000326396">
    <property type="component" value="Linkage Group LG14"/>
</dbReference>
<dbReference type="PROSITE" id="PS50222">
    <property type="entry name" value="EF_HAND_2"/>
    <property type="match status" value="1"/>
</dbReference>
<dbReference type="OrthoDB" id="8785703at2759"/>
<comment type="caution">
    <text evidence="4">The sequence shown here is derived from an EMBL/GenBank/DDBJ whole genome shotgun (WGS) entry which is preliminary data.</text>
</comment>
<dbReference type="Gene3D" id="1.10.238.10">
    <property type="entry name" value="EF-hand"/>
    <property type="match status" value="1"/>
</dbReference>
<dbReference type="SUPFAM" id="SSF47473">
    <property type="entry name" value="EF-hand"/>
    <property type="match status" value="1"/>
</dbReference>
<feature type="domain" description="EF-hand" evidence="3">
    <location>
        <begin position="18"/>
        <end position="53"/>
    </location>
</feature>
<organism evidence="4 5">
    <name type="scientific">Mikania micrantha</name>
    <name type="common">bitter vine</name>
    <dbReference type="NCBI Taxonomy" id="192012"/>
    <lineage>
        <taxon>Eukaryota</taxon>
        <taxon>Viridiplantae</taxon>
        <taxon>Streptophyta</taxon>
        <taxon>Embryophyta</taxon>
        <taxon>Tracheophyta</taxon>
        <taxon>Spermatophyta</taxon>
        <taxon>Magnoliopsida</taxon>
        <taxon>eudicotyledons</taxon>
        <taxon>Gunneridae</taxon>
        <taxon>Pentapetalae</taxon>
        <taxon>asterids</taxon>
        <taxon>campanulids</taxon>
        <taxon>Asterales</taxon>
        <taxon>Asteraceae</taxon>
        <taxon>Asteroideae</taxon>
        <taxon>Heliantheae alliance</taxon>
        <taxon>Eupatorieae</taxon>
        <taxon>Mikania</taxon>
    </lineage>
</organism>
<evidence type="ECO:0000256" key="1">
    <source>
        <dbReference type="ARBA" id="ARBA00022837"/>
    </source>
</evidence>
<evidence type="ECO:0000259" key="3">
    <source>
        <dbReference type="PROSITE" id="PS50222"/>
    </source>
</evidence>
<evidence type="ECO:0000313" key="5">
    <source>
        <dbReference type="Proteomes" id="UP000326396"/>
    </source>
</evidence>
<evidence type="ECO:0000256" key="2">
    <source>
        <dbReference type="SAM" id="MobiDB-lite"/>
    </source>
</evidence>
<dbReference type="EMBL" id="SZYD01000006">
    <property type="protein sequence ID" value="KAD5961877.1"/>
    <property type="molecule type" value="Genomic_DNA"/>
</dbReference>
<keyword evidence="5" id="KW-1185">Reference proteome</keyword>
<proteinExistence type="predicted"/>
<dbReference type="InterPro" id="IPR018247">
    <property type="entry name" value="EF_Hand_1_Ca_BS"/>
</dbReference>